<evidence type="ECO:0000313" key="3">
    <source>
        <dbReference type="EMBL" id="KAJ1972058.1"/>
    </source>
</evidence>
<feature type="region of interest" description="Disordered" evidence="1">
    <location>
        <begin position="1"/>
        <end position="43"/>
    </location>
</feature>
<dbReference type="GO" id="GO:0000502">
    <property type="term" value="C:proteasome complex"/>
    <property type="evidence" value="ECO:0007669"/>
    <property type="project" value="UniProtKB-KW"/>
</dbReference>
<comment type="caution">
    <text evidence="3">The sequence shown here is derived from an EMBL/GenBank/DDBJ whole genome shotgun (WGS) entry which is preliminary data.</text>
</comment>
<keyword evidence="4" id="KW-1185">Reference proteome</keyword>
<evidence type="ECO:0000259" key="2">
    <source>
        <dbReference type="Pfam" id="PF18004"/>
    </source>
</evidence>
<feature type="domain" description="26S proteasome regulatory subunit RPN2 C-terminal" evidence="2">
    <location>
        <begin position="2"/>
        <end position="99"/>
    </location>
</feature>
<feature type="region of interest" description="Disordered" evidence="1">
    <location>
        <begin position="93"/>
        <end position="133"/>
    </location>
</feature>
<dbReference type="InterPro" id="IPR040623">
    <property type="entry name" value="RPN2_C"/>
</dbReference>
<dbReference type="AlphaFoldDB" id="A0A9W8E633"/>
<gene>
    <name evidence="3" type="primary">RPN2_1</name>
    <name evidence="3" type="ORF">H4R34_005538</name>
</gene>
<name>A0A9W8E633_9FUNG</name>
<feature type="compositionally biased region" description="Low complexity" evidence="1">
    <location>
        <begin position="12"/>
        <end position="25"/>
    </location>
</feature>
<evidence type="ECO:0000313" key="4">
    <source>
        <dbReference type="Proteomes" id="UP001151582"/>
    </source>
</evidence>
<feature type="compositionally biased region" description="Basic and acidic residues" evidence="1">
    <location>
        <begin position="1"/>
        <end position="11"/>
    </location>
</feature>
<reference evidence="3" key="1">
    <citation type="submission" date="2022-07" db="EMBL/GenBank/DDBJ databases">
        <title>Phylogenomic reconstructions and comparative analyses of Kickxellomycotina fungi.</title>
        <authorList>
            <person name="Reynolds N.K."/>
            <person name="Stajich J.E."/>
            <person name="Barry K."/>
            <person name="Grigoriev I.V."/>
            <person name="Crous P."/>
            <person name="Smith M.E."/>
        </authorList>
    </citation>
    <scope>NUCLEOTIDE SEQUENCE</scope>
    <source>
        <strain evidence="3">RSA 567</strain>
    </source>
</reference>
<dbReference type="EMBL" id="JANBQB010001164">
    <property type="protein sequence ID" value="KAJ1972058.1"/>
    <property type="molecule type" value="Genomic_DNA"/>
</dbReference>
<keyword evidence="3" id="KW-0647">Proteasome</keyword>
<sequence>EQESKAMDVDAAKSPAADTAATTTTNMDMDEPASSATKAVPAAKTEKCMEVLDNMSRVVPAQWQCVSFPADSRYKPVKGGVLGGILLLRDLQPDQPQELMPSALRGKSTEPSSAHSSELRLPSPFEYPFGHDN</sequence>
<protein>
    <submittedName>
        <fullName evidence="3">Proteasome regulatory particle base subunit</fullName>
    </submittedName>
</protein>
<feature type="non-terminal residue" evidence="3">
    <location>
        <position position="1"/>
    </location>
</feature>
<organism evidence="3 4">
    <name type="scientific">Dimargaris verticillata</name>
    <dbReference type="NCBI Taxonomy" id="2761393"/>
    <lineage>
        <taxon>Eukaryota</taxon>
        <taxon>Fungi</taxon>
        <taxon>Fungi incertae sedis</taxon>
        <taxon>Zoopagomycota</taxon>
        <taxon>Kickxellomycotina</taxon>
        <taxon>Dimargaritomycetes</taxon>
        <taxon>Dimargaritales</taxon>
        <taxon>Dimargaritaceae</taxon>
        <taxon>Dimargaris</taxon>
    </lineage>
</organism>
<proteinExistence type="predicted"/>
<dbReference type="Proteomes" id="UP001151582">
    <property type="component" value="Unassembled WGS sequence"/>
</dbReference>
<dbReference type="Pfam" id="PF18004">
    <property type="entry name" value="RPN2_C"/>
    <property type="match status" value="1"/>
</dbReference>
<accession>A0A9W8E633</accession>
<evidence type="ECO:0000256" key="1">
    <source>
        <dbReference type="SAM" id="MobiDB-lite"/>
    </source>
</evidence>